<evidence type="ECO:0000256" key="1">
    <source>
        <dbReference type="SAM" id="SignalP"/>
    </source>
</evidence>
<dbReference type="Pfam" id="PF13568">
    <property type="entry name" value="OMP_b-brl_2"/>
    <property type="match status" value="1"/>
</dbReference>
<dbReference type="InterPro" id="IPR025665">
    <property type="entry name" value="Beta-barrel_OMP_2"/>
</dbReference>
<dbReference type="EMBL" id="PRDK01000005">
    <property type="protein sequence ID" value="MBE8713810.1"/>
    <property type="molecule type" value="Genomic_DNA"/>
</dbReference>
<feature type="signal peptide" evidence="1">
    <location>
        <begin position="1"/>
        <end position="42"/>
    </location>
</feature>
<dbReference type="Proteomes" id="UP000616201">
    <property type="component" value="Unassembled WGS sequence"/>
</dbReference>
<feature type="chain" id="PRO_5037795420" description="Outer membrane protein beta-barrel domain-containing protein" evidence="1">
    <location>
        <begin position="43"/>
        <end position="284"/>
    </location>
</feature>
<dbReference type="AlphaFoldDB" id="A0A928UYM8"/>
<name>A0A928UYM8_9SPHI</name>
<keyword evidence="1" id="KW-0732">Signal</keyword>
<keyword evidence="4" id="KW-1185">Reference proteome</keyword>
<evidence type="ECO:0000259" key="2">
    <source>
        <dbReference type="Pfam" id="PF13568"/>
    </source>
</evidence>
<protein>
    <recommendedName>
        <fullName evidence="2">Outer membrane protein beta-barrel domain-containing protein</fullName>
    </recommendedName>
</protein>
<accession>A0A928UYM8</accession>
<sequence>MHLPEIERKNNLNQTKKMRKSIKITARLLTALCIAFSASAFAQTEVKVVEKDTMKIKFKDLDNKLGKDDSDDEVKYPRIYGGLTFSRIDWGFSRIIEDGSFTLSDENKFLAYKKASNFGFDVAQVGVRFTDKFKIYLSTGFEWNYLRLKENVLLAENTTPLTYANVDPSEVNYSKNVLTTTYLRVPLTFELRSRKMRNGDRLKFAFGPMTGILLKATQRLKSDELGKQKFRDNYNFASFQYGGFARVGFGGVGLFAKYYANDLFEKSPTQESLNNFAFGLTLGF</sequence>
<organism evidence="3 4">
    <name type="scientific">Sphingobacterium hungaricum</name>
    <dbReference type="NCBI Taxonomy" id="2082723"/>
    <lineage>
        <taxon>Bacteria</taxon>
        <taxon>Pseudomonadati</taxon>
        <taxon>Bacteroidota</taxon>
        <taxon>Sphingobacteriia</taxon>
        <taxon>Sphingobacteriales</taxon>
        <taxon>Sphingobacteriaceae</taxon>
        <taxon>Sphingobacterium</taxon>
    </lineage>
</organism>
<evidence type="ECO:0000313" key="3">
    <source>
        <dbReference type="EMBL" id="MBE8713810.1"/>
    </source>
</evidence>
<comment type="caution">
    <text evidence="3">The sequence shown here is derived from an EMBL/GenBank/DDBJ whole genome shotgun (WGS) entry which is preliminary data.</text>
</comment>
<feature type="domain" description="Outer membrane protein beta-barrel" evidence="2">
    <location>
        <begin position="105"/>
        <end position="250"/>
    </location>
</feature>
<evidence type="ECO:0000313" key="4">
    <source>
        <dbReference type="Proteomes" id="UP000616201"/>
    </source>
</evidence>
<proteinExistence type="predicted"/>
<reference evidence="3" key="1">
    <citation type="submission" date="2018-02" db="EMBL/GenBank/DDBJ databases">
        <authorList>
            <person name="Vasarhelyi B.M."/>
            <person name="Deshmukh S."/>
            <person name="Balint B."/>
            <person name="Kukolya J."/>
        </authorList>
    </citation>
    <scope>NUCLEOTIDE SEQUENCE</scope>
    <source>
        <strain evidence="3">KB22</strain>
    </source>
</reference>
<gene>
    <name evidence="3" type="ORF">C4F49_08965</name>
</gene>